<keyword evidence="3" id="KW-1185">Reference proteome</keyword>
<evidence type="ECO:0000313" key="2">
    <source>
        <dbReference type="EMBL" id="KAF9474363.1"/>
    </source>
</evidence>
<organism evidence="2 3">
    <name type="scientific">Pholiota conissans</name>
    <dbReference type="NCBI Taxonomy" id="109636"/>
    <lineage>
        <taxon>Eukaryota</taxon>
        <taxon>Fungi</taxon>
        <taxon>Dikarya</taxon>
        <taxon>Basidiomycota</taxon>
        <taxon>Agaricomycotina</taxon>
        <taxon>Agaricomycetes</taxon>
        <taxon>Agaricomycetidae</taxon>
        <taxon>Agaricales</taxon>
        <taxon>Agaricineae</taxon>
        <taxon>Strophariaceae</taxon>
        <taxon>Pholiota</taxon>
    </lineage>
</organism>
<accession>A0A9P5YR59</accession>
<protein>
    <submittedName>
        <fullName evidence="2">Uncharacterized protein</fullName>
    </submittedName>
</protein>
<keyword evidence="1" id="KW-1133">Transmembrane helix</keyword>
<name>A0A9P5YR59_9AGAR</name>
<reference evidence="2" key="1">
    <citation type="submission" date="2020-11" db="EMBL/GenBank/DDBJ databases">
        <authorList>
            <consortium name="DOE Joint Genome Institute"/>
            <person name="Ahrendt S."/>
            <person name="Riley R."/>
            <person name="Andreopoulos W."/>
            <person name="Labutti K."/>
            <person name="Pangilinan J."/>
            <person name="Ruiz-Duenas F.J."/>
            <person name="Barrasa J.M."/>
            <person name="Sanchez-Garcia M."/>
            <person name="Camarero S."/>
            <person name="Miyauchi S."/>
            <person name="Serrano A."/>
            <person name="Linde D."/>
            <person name="Babiker R."/>
            <person name="Drula E."/>
            <person name="Ayuso-Fernandez I."/>
            <person name="Pacheco R."/>
            <person name="Padilla G."/>
            <person name="Ferreira P."/>
            <person name="Barriuso J."/>
            <person name="Kellner H."/>
            <person name="Castanera R."/>
            <person name="Alfaro M."/>
            <person name="Ramirez L."/>
            <person name="Pisabarro A.G."/>
            <person name="Kuo A."/>
            <person name="Tritt A."/>
            <person name="Lipzen A."/>
            <person name="He G."/>
            <person name="Yan M."/>
            <person name="Ng V."/>
            <person name="Cullen D."/>
            <person name="Martin F."/>
            <person name="Rosso M.-N."/>
            <person name="Henrissat B."/>
            <person name="Hibbett D."/>
            <person name="Martinez A.T."/>
            <person name="Grigoriev I.V."/>
        </authorList>
    </citation>
    <scope>NUCLEOTIDE SEQUENCE</scope>
    <source>
        <strain evidence="2">CIRM-BRFM 674</strain>
    </source>
</reference>
<dbReference type="Proteomes" id="UP000807469">
    <property type="component" value="Unassembled WGS sequence"/>
</dbReference>
<feature type="transmembrane region" description="Helical" evidence="1">
    <location>
        <begin position="21"/>
        <end position="46"/>
    </location>
</feature>
<dbReference type="EMBL" id="MU155383">
    <property type="protein sequence ID" value="KAF9474363.1"/>
    <property type="molecule type" value="Genomic_DNA"/>
</dbReference>
<evidence type="ECO:0000313" key="3">
    <source>
        <dbReference type="Proteomes" id="UP000807469"/>
    </source>
</evidence>
<evidence type="ECO:0000256" key="1">
    <source>
        <dbReference type="SAM" id="Phobius"/>
    </source>
</evidence>
<gene>
    <name evidence="2" type="ORF">BDN70DRAFT_321286</name>
</gene>
<sequence length="59" mass="6895">MILTSAFSRHRHHPFLSFVELFFLCSLRAVYVLFPCSTLALFITGMSYDRTSIRKMFTS</sequence>
<proteinExistence type="predicted"/>
<keyword evidence="1" id="KW-0812">Transmembrane</keyword>
<comment type="caution">
    <text evidence="2">The sequence shown here is derived from an EMBL/GenBank/DDBJ whole genome shotgun (WGS) entry which is preliminary data.</text>
</comment>
<dbReference type="AlphaFoldDB" id="A0A9P5YR59"/>
<keyword evidence="1" id="KW-0472">Membrane</keyword>